<name>A0A4C1T1L1_EUMVA</name>
<dbReference type="AlphaFoldDB" id="A0A4C1T1L1"/>
<protein>
    <submittedName>
        <fullName evidence="1">Uncharacterized protein</fullName>
    </submittedName>
</protein>
<reference evidence="1 2" key="1">
    <citation type="journal article" date="2019" name="Commun. Biol.">
        <title>The bagworm genome reveals a unique fibroin gene that provides high tensile strength.</title>
        <authorList>
            <person name="Kono N."/>
            <person name="Nakamura H."/>
            <person name="Ohtoshi R."/>
            <person name="Tomita M."/>
            <person name="Numata K."/>
            <person name="Arakawa K."/>
        </authorList>
    </citation>
    <scope>NUCLEOTIDE SEQUENCE [LARGE SCALE GENOMIC DNA]</scope>
</reference>
<dbReference type="EMBL" id="BGZK01000025">
    <property type="protein sequence ID" value="GBP07161.1"/>
    <property type="molecule type" value="Genomic_DNA"/>
</dbReference>
<organism evidence="1 2">
    <name type="scientific">Eumeta variegata</name>
    <name type="common">Bagworm moth</name>
    <name type="synonym">Eumeta japonica</name>
    <dbReference type="NCBI Taxonomy" id="151549"/>
    <lineage>
        <taxon>Eukaryota</taxon>
        <taxon>Metazoa</taxon>
        <taxon>Ecdysozoa</taxon>
        <taxon>Arthropoda</taxon>
        <taxon>Hexapoda</taxon>
        <taxon>Insecta</taxon>
        <taxon>Pterygota</taxon>
        <taxon>Neoptera</taxon>
        <taxon>Endopterygota</taxon>
        <taxon>Lepidoptera</taxon>
        <taxon>Glossata</taxon>
        <taxon>Ditrysia</taxon>
        <taxon>Tineoidea</taxon>
        <taxon>Psychidae</taxon>
        <taxon>Oiketicinae</taxon>
        <taxon>Eumeta</taxon>
    </lineage>
</organism>
<evidence type="ECO:0000313" key="2">
    <source>
        <dbReference type="Proteomes" id="UP000299102"/>
    </source>
</evidence>
<keyword evidence="2" id="KW-1185">Reference proteome</keyword>
<evidence type="ECO:0000313" key="1">
    <source>
        <dbReference type="EMBL" id="GBP07161.1"/>
    </source>
</evidence>
<dbReference type="Proteomes" id="UP000299102">
    <property type="component" value="Unassembled WGS sequence"/>
</dbReference>
<comment type="caution">
    <text evidence="1">The sequence shown here is derived from an EMBL/GenBank/DDBJ whole genome shotgun (WGS) entry which is preliminary data.</text>
</comment>
<proteinExistence type="predicted"/>
<sequence length="161" mass="17994">MPGAFVRSSLSIPATAPVLHSASERPGGQLYHEGEVAREYCGGEAMKCTAPYLFQFRFYPRLILPYVLFSDSVTFSISKLLDFVFPIPIMLIPNLGSVLDSNTRFILDTDPGLHLALITYNCSNFDVYYVIDKVDKLKSVTYYNPQGGSTMMCDDGARTRR</sequence>
<accession>A0A4C1T1L1</accession>
<gene>
    <name evidence="1" type="ORF">EVAR_92068_1</name>
</gene>